<gene>
    <name evidence="4" type="primary">yhbY</name>
    <name evidence="4" type="ORF">GCM10023116_09560</name>
</gene>
<comment type="caution">
    <text evidence="4">The sequence shown here is derived from an EMBL/GenBank/DDBJ whole genome shotgun (WGS) entry which is preliminary data.</text>
</comment>
<sequence length="102" mass="11270">MLSSERKRSFRAIGHNLKPVVIVADNGITEGVVEETRRALDDHELIKVKFAIGDRDARRAVIAELCGISKAELVQTIGKIALIYKAAKEPSPRLSNILRQHG</sequence>
<evidence type="ECO:0000313" key="4">
    <source>
        <dbReference type="EMBL" id="GAA4648686.1"/>
    </source>
</evidence>
<keyword evidence="5" id="KW-1185">Reference proteome</keyword>
<dbReference type="EMBL" id="BAABFL010000089">
    <property type="protein sequence ID" value="GAA4648686.1"/>
    <property type="molecule type" value="Genomic_DNA"/>
</dbReference>
<evidence type="ECO:0000313" key="5">
    <source>
        <dbReference type="Proteomes" id="UP001500604"/>
    </source>
</evidence>
<reference evidence="5" key="1">
    <citation type="journal article" date="2019" name="Int. J. Syst. Evol. Microbiol.">
        <title>The Global Catalogue of Microorganisms (GCM) 10K type strain sequencing project: providing services to taxonomists for standard genome sequencing and annotation.</title>
        <authorList>
            <consortium name="The Broad Institute Genomics Platform"/>
            <consortium name="The Broad Institute Genome Sequencing Center for Infectious Disease"/>
            <person name="Wu L."/>
            <person name="Ma J."/>
        </authorList>
    </citation>
    <scope>NUCLEOTIDE SEQUENCE [LARGE SCALE GENOMIC DNA]</scope>
    <source>
        <strain evidence="5">JCM 17805</strain>
    </source>
</reference>
<evidence type="ECO:0000256" key="2">
    <source>
        <dbReference type="PROSITE-ProRule" id="PRU00626"/>
    </source>
</evidence>
<dbReference type="SUPFAM" id="SSF75471">
    <property type="entry name" value="YhbY-like"/>
    <property type="match status" value="1"/>
</dbReference>
<protein>
    <submittedName>
        <fullName evidence="4">Ribosome assembly RNA-binding protein YhbY</fullName>
    </submittedName>
</protein>
<dbReference type="Proteomes" id="UP001500604">
    <property type="component" value="Unassembled WGS sequence"/>
</dbReference>
<organism evidence="4 5">
    <name type="scientific">Kistimonas scapharcae</name>
    <dbReference type="NCBI Taxonomy" id="1036133"/>
    <lineage>
        <taxon>Bacteria</taxon>
        <taxon>Pseudomonadati</taxon>
        <taxon>Pseudomonadota</taxon>
        <taxon>Gammaproteobacteria</taxon>
        <taxon>Oceanospirillales</taxon>
        <taxon>Endozoicomonadaceae</taxon>
        <taxon>Kistimonas</taxon>
    </lineage>
</organism>
<dbReference type="PANTHER" id="PTHR40065">
    <property type="entry name" value="RNA-BINDING PROTEIN YHBY"/>
    <property type="match status" value="1"/>
</dbReference>
<dbReference type="SMART" id="SM01103">
    <property type="entry name" value="CRS1_YhbY"/>
    <property type="match status" value="1"/>
</dbReference>
<dbReference type="InterPro" id="IPR051925">
    <property type="entry name" value="RNA-binding_domain"/>
</dbReference>
<keyword evidence="1 2" id="KW-0694">RNA-binding</keyword>
<evidence type="ECO:0000256" key="1">
    <source>
        <dbReference type="ARBA" id="ARBA00022884"/>
    </source>
</evidence>
<dbReference type="Pfam" id="PF01985">
    <property type="entry name" value="CRS1_YhbY"/>
    <property type="match status" value="1"/>
</dbReference>
<dbReference type="PROSITE" id="PS51295">
    <property type="entry name" value="CRM"/>
    <property type="match status" value="1"/>
</dbReference>
<dbReference type="Gene3D" id="3.30.110.60">
    <property type="entry name" value="YhbY-like"/>
    <property type="match status" value="1"/>
</dbReference>
<dbReference type="PANTHER" id="PTHR40065:SF3">
    <property type="entry name" value="RNA-BINDING PROTEIN YHBY"/>
    <property type="match status" value="1"/>
</dbReference>
<dbReference type="RefSeq" id="WP_345194378.1">
    <property type="nucleotide sequence ID" value="NZ_BAABFL010000089.1"/>
</dbReference>
<dbReference type="InterPro" id="IPR035920">
    <property type="entry name" value="YhbY-like_sf"/>
</dbReference>
<accession>A0ABP8UXS4</accession>
<dbReference type="InterPro" id="IPR001890">
    <property type="entry name" value="RNA-binding_CRM"/>
</dbReference>
<name>A0ABP8UXS4_9GAMM</name>
<proteinExistence type="predicted"/>
<feature type="domain" description="CRM" evidence="3">
    <location>
        <begin position="1"/>
        <end position="96"/>
    </location>
</feature>
<evidence type="ECO:0000259" key="3">
    <source>
        <dbReference type="PROSITE" id="PS51295"/>
    </source>
</evidence>